<gene>
    <name evidence="1" type="ORF">GPUH_LOCUS6197</name>
</gene>
<dbReference type="Proteomes" id="UP000271098">
    <property type="component" value="Unassembled WGS sequence"/>
</dbReference>
<dbReference type="OrthoDB" id="10038011at2759"/>
<name>A0A183DBV6_9BILA</name>
<sequence>MPVHISVPNYAGIIKLTIFFLADLCSYHYEERKRKLAEEEKARETAQQQYWPEQARPISYTQQENPLPQLQQSYVQTGHEEMYMYYQPRDIIINDANPVMGGAFYGNETMPGPMANDSDPYLSSVPSDLELGFDGRELNDLMANFGAPDAENTDLLRDNSFSDGLKDDDLSVVTYGGAANDHEWVDVQAYLDSEGFSTTSS</sequence>
<evidence type="ECO:0000313" key="3">
    <source>
        <dbReference type="WBParaSite" id="GPUH_0000620501-mRNA-1"/>
    </source>
</evidence>
<evidence type="ECO:0000313" key="2">
    <source>
        <dbReference type="Proteomes" id="UP000271098"/>
    </source>
</evidence>
<keyword evidence="2" id="KW-1185">Reference proteome</keyword>
<dbReference type="AlphaFoldDB" id="A0A183DBV6"/>
<protein>
    <submittedName>
        <fullName evidence="3">LID domain-containing protein</fullName>
    </submittedName>
</protein>
<reference evidence="1 2" key="2">
    <citation type="submission" date="2018-11" db="EMBL/GenBank/DDBJ databases">
        <authorList>
            <consortium name="Pathogen Informatics"/>
        </authorList>
    </citation>
    <scope>NUCLEOTIDE SEQUENCE [LARGE SCALE GENOMIC DNA]</scope>
</reference>
<organism evidence="3">
    <name type="scientific">Gongylonema pulchrum</name>
    <dbReference type="NCBI Taxonomy" id="637853"/>
    <lineage>
        <taxon>Eukaryota</taxon>
        <taxon>Metazoa</taxon>
        <taxon>Ecdysozoa</taxon>
        <taxon>Nematoda</taxon>
        <taxon>Chromadorea</taxon>
        <taxon>Rhabditida</taxon>
        <taxon>Spirurina</taxon>
        <taxon>Spiruromorpha</taxon>
        <taxon>Spiruroidea</taxon>
        <taxon>Gongylonematidae</taxon>
        <taxon>Gongylonema</taxon>
    </lineage>
</organism>
<dbReference type="WBParaSite" id="GPUH_0000620501-mRNA-1">
    <property type="protein sequence ID" value="GPUH_0000620501-mRNA-1"/>
    <property type="gene ID" value="GPUH_0000620501"/>
</dbReference>
<reference evidence="3" key="1">
    <citation type="submission" date="2016-06" db="UniProtKB">
        <authorList>
            <consortium name="WormBaseParasite"/>
        </authorList>
    </citation>
    <scope>IDENTIFICATION</scope>
</reference>
<proteinExistence type="predicted"/>
<evidence type="ECO:0000313" key="1">
    <source>
        <dbReference type="EMBL" id="VDK53793.1"/>
    </source>
</evidence>
<dbReference type="EMBL" id="UYRT01014190">
    <property type="protein sequence ID" value="VDK53793.1"/>
    <property type="molecule type" value="Genomic_DNA"/>
</dbReference>
<accession>A0A183DBV6</accession>